<dbReference type="STRING" id="195883.A0A482X4A3"/>
<accession>A0A482X4A3</accession>
<dbReference type="EMBL" id="QKKF02018790">
    <property type="protein sequence ID" value="RZF40230.1"/>
    <property type="molecule type" value="Genomic_DNA"/>
</dbReference>
<dbReference type="Pfam" id="PF07707">
    <property type="entry name" value="BACK"/>
    <property type="match status" value="1"/>
</dbReference>
<dbReference type="Pfam" id="PF00651">
    <property type="entry name" value="BTB"/>
    <property type="match status" value="1"/>
</dbReference>
<dbReference type="EMBL" id="QKKF02025899">
    <property type="protein sequence ID" value="RZF36766.1"/>
    <property type="molecule type" value="Genomic_DNA"/>
</dbReference>
<dbReference type="OrthoDB" id="6621423at2759"/>
<dbReference type="PANTHER" id="PTHR45774">
    <property type="entry name" value="BTB/POZ DOMAIN-CONTAINING"/>
    <property type="match status" value="1"/>
</dbReference>
<dbReference type="InterPro" id="IPR002083">
    <property type="entry name" value="MATH/TRAF_dom"/>
</dbReference>
<reference evidence="3" key="2">
    <citation type="submission" date="2019-02" db="EMBL/GenBank/DDBJ databases">
        <authorList>
            <person name="Zhu J."/>
            <person name="Jiang F."/>
            <person name="Wang X."/>
            <person name="Yang P."/>
            <person name="Bao Y."/>
            <person name="Zhao W."/>
            <person name="Wang W."/>
            <person name="Lu H."/>
            <person name="Wang Q."/>
            <person name="Cui N."/>
            <person name="Li J."/>
            <person name="Chen X."/>
            <person name="Luo L."/>
            <person name="Yu J."/>
            <person name="Kang L."/>
            <person name="Cui F."/>
        </authorList>
    </citation>
    <scope>NUCLEOTIDE SEQUENCE</scope>
    <source>
        <strain evidence="3">Lst14</strain>
        <tissue evidence="3">Whole body</tissue>
    </source>
</reference>
<dbReference type="InterPro" id="IPR000210">
    <property type="entry name" value="BTB/POZ_dom"/>
</dbReference>
<dbReference type="InterPro" id="IPR011333">
    <property type="entry name" value="SKP1/BTB/POZ_sf"/>
</dbReference>
<dbReference type="SMART" id="SM00225">
    <property type="entry name" value="BTB"/>
    <property type="match status" value="1"/>
</dbReference>
<feature type="domain" description="BTB" evidence="1">
    <location>
        <begin position="32"/>
        <end position="99"/>
    </location>
</feature>
<gene>
    <name evidence="2" type="ORF">LSTR_LSTR005079</name>
    <name evidence="3" type="ORF">LSTR_LSTR016258</name>
</gene>
<dbReference type="CDD" id="cd00121">
    <property type="entry name" value="MATH"/>
    <property type="match status" value="1"/>
</dbReference>
<dbReference type="InParanoid" id="A0A482X4A3"/>
<protein>
    <recommendedName>
        <fullName evidence="1">BTB domain-containing protein</fullName>
    </recommendedName>
</protein>
<dbReference type="Proteomes" id="UP000291343">
    <property type="component" value="Unassembled WGS sequence"/>
</dbReference>
<dbReference type="InterPro" id="IPR011705">
    <property type="entry name" value="BACK"/>
</dbReference>
<dbReference type="AlphaFoldDB" id="A0A482X4A3"/>
<keyword evidence="4" id="KW-1185">Reference proteome</keyword>
<dbReference type="SUPFAM" id="SSF54695">
    <property type="entry name" value="POZ domain"/>
    <property type="match status" value="1"/>
</dbReference>
<organism evidence="3 4">
    <name type="scientific">Laodelphax striatellus</name>
    <name type="common">Small brown planthopper</name>
    <name type="synonym">Delphax striatella</name>
    <dbReference type="NCBI Taxonomy" id="195883"/>
    <lineage>
        <taxon>Eukaryota</taxon>
        <taxon>Metazoa</taxon>
        <taxon>Ecdysozoa</taxon>
        <taxon>Arthropoda</taxon>
        <taxon>Hexapoda</taxon>
        <taxon>Insecta</taxon>
        <taxon>Pterygota</taxon>
        <taxon>Neoptera</taxon>
        <taxon>Paraneoptera</taxon>
        <taxon>Hemiptera</taxon>
        <taxon>Auchenorrhyncha</taxon>
        <taxon>Fulgoroidea</taxon>
        <taxon>Delphacidae</taxon>
        <taxon>Criomorphinae</taxon>
        <taxon>Laodelphax</taxon>
    </lineage>
</organism>
<name>A0A482X4A3_LAOST</name>
<comment type="caution">
    <text evidence="3">The sequence shown here is derived from an EMBL/GenBank/DDBJ whole genome shotgun (WGS) entry which is preliminary data.</text>
</comment>
<proteinExistence type="predicted"/>
<dbReference type="Gene3D" id="3.30.710.10">
    <property type="entry name" value="Potassium Channel Kv1.1, Chain A"/>
    <property type="match status" value="1"/>
</dbReference>
<reference evidence="3 4" key="1">
    <citation type="journal article" date="2017" name="Gigascience">
        <title>Genome sequence of the small brown planthopper, Laodelphax striatellus.</title>
        <authorList>
            <person name="Zhu J."/>
            <person name="Jiang F."/>
            <person name="Wang X."/>
            <person name="Yang P."/>
            <person name="Bao Y."/>
            <person name="Zhao W."/>
            <person name="Wang W."/>
            <person name="Lu H."/>
            <person name="Wang Q."/>
            <person name="Cui N."/>
            <person name="Li J."/>
            <person name="Chen X."/>
            <person name="Luo L."/>
            <person name="Yu J."/>
            <person name="Kang L."/>
            <person name="Cui F."/>
        </authorList>
    </citation>
    <scope>NUCLEOTIDE SEQUENCE [LARGE SCALE GENOMIC DNA]</scope>
    <source>
        <strain evidence="3">Lst14</strain>
        <tissue evidence="3">Whole body</tissue>
    </source>
</reference>
<dbReference type="Gene3D" id="1.25.40.420">
    <property type="match status" value="1"/>
</dbReference>
<evidence type="ECO:0000313" key="3">
    <source>
        <dbReference type="EMBL" id="RZF40230.1"/>
    </source>
</evidence>
<evidence type="ECO:0000313" key="4">
    <source>
        <dbReference type="Proteomes" id="UP000291343"/>
    </source>
</evidence>
<dbReference type="GO" id="GO:0022008">
    <property type="term" value="P:neurogenesis"/>
    <property type="evidence" value="ECO:0007669"/>
    <property type="project" value="TreeGrafter"/>
</dbReference>
<evidence type="ECO:0000259" key="1">
    <source>
        <dbReference type="PROSITE" id="PS50097"/>
    </source>
</evidence>
<dbReference type="PROSITE" id="PS50097">
    <property type="entry name" value="BTB"/>
    <property type="match status" value="1"/>
</dbReference>
<evidence type="ECO:0000313" key="2">
    <source>
        <dbReference type="EMBL" id="RZF36766.1"/>
    </source>
</evidence>
<dbReference type="PANTHER" id="PTHR45774:SF3">
    <property type="entry name" value="BTB (POZ) DOMAIN-CONTAINING 2B-RELATED"/>
    <property type="match status" value="1"/>
</dbReference>
<sequence>MPSSNSACRDSDQSGDEYKERFSRLFKGSIESDCEFIVGPQKNIIKGHKLLFSVASEVFHAMFYSQLKENSTIVIDDLDVDGFQGMKHFIYTGTVSFTSALQACSTYVAARKYLIPQLMDKCIEFTLKQNISPAEVLVLYEFCKCNNISEIEEKCCQIIQEETEDVVKSKYFLLVDIHTIDAILRFNSLHLQSELEIFNHLERWVIAEADRMNLSKNKIASNFNCLKKHIRFLAMSCEEFASGPGKSQLLTQEEKLAIGLNLMDFGSATYPENFSLIQQERVFKTTNFDEIKVQHTFLVSFHEKNKKALKKFDFCEFKWIISQRFFKDSIYFHVQPNDIDNRHYLIRSRIKLRVIARLKYDDLCFENECFTIYDDDSKDESDDRFGISSPVIPLKKLKSPRYMLNDTVIIECTIFLEDIDNTESAEDEHYDE</sequence>
<dbReference type="GO" id="GO:0000932">
    <property type="term" value="C:P-body"/>
    <property type="evidence" value="ECO:0007669"/>
    <property type="project" value="TreeGrafter"/>
</dbReference>
<dbReference type="GO" id="GO:0005829">
    <property type="term" value="C:cytosol"/>
    <property type="evidence" value="ECO:0007669"/>
    <property type="project" value="TreeGrafter"/>
</dbReference>